<evidence type="ECO:0000256" key="1">
    <source>
        <dbReference type="ARBA" id="ARBA00004477"/>
    </source>
</evidence>
<organism evidence="10 11">
    <name type="scientific">Cutaneotrichosporon oleaginosum</name>
    <dbReference type="NCBI Taxonomy" id="879819"/>
    <lineage>
        <taxon>Eukaryota</taxon>
        <taxon>Fungi</taxon>
        <taxon>Dikarya</taxon>
        <taxon>Basidiomycota</taxon>
        <taxon>Agaricomycotina</taxon>
        <taxon>Tremellomycetes</taxon>
        <taxon>Trichosporonales</taxon>
        <taxon>Trichosporonaceae</taxon>
        <taxon>Cutaneotrichosporon</taxon>
    </lineage>
</organism>
<protein>
    <recommendedName>
        <fullName evidence="12">Peptidase A22B, signal peptide peptidase</fullName>
    </recommendedName>
</protein>
<evidence type="ECO:0000256" key="4">
    <source>
        <dbReference type="ARBA" id="ARBA00022801"/>
    </source>
</evidence>
<comment type="similarity">
    <text evidence="2">Belongs to the peptidase A22B family.</text>
</comment>
<keyword evidence="7 9" id="KW-0472">Membrane</keyword>
<feature type="compositionally biased region" description="Basic residues" evidence="8">
    <location>
        <begin position="422"/>
        <end position="432"/>
    </location>
</feature>
<feature type="transmembrane region" description="Helical" evidence="9">
    <location>
        <begin position="175"/>
        <end position="194"/>
    </location>
</feature>
<feature type="region of interest" description="Disordered" evidence="8">
    <location>
        <begin position="375"/>
        <end position="432"/>
    </location>
</feature>
<dbReference type="InterPro" id="IPR006639">
    <property type="entry name" value="Preselin/SPP"/>
</dbReference>
<dbReference type="GO" id="GO:0033619">
    <property type="term" value="P:membrane protein proteolysis"/>
    <property type="evidence" value="ECO:0007669"/>
    <property type="project" value="TreeGrafter"/>
</dbReference>
<feature type="compositionally biased region" description="Low complexity" evidence="8">
    <location>
        <begin position="392"/>
        <end position="406"/>
    </location>
</feature>
<dbReference type="GO" id="GO:0042500">
    <property type="term" value="F:aspartic endopeptidase activity, intramembrane cleaving"/>
    <property type="evidence" value="ECO:0007669"/>
    <property type="project" value="InterPro"/>
</dbReference>
<dbReference type="InterPro" id="IPR007369">
    <property type="entry name" value="Peptidase_A22B_SPP"/>
</dbReference>
<evidence type="ECO:0000256" key="3">
    <source>
        <dbReference type="ARBA" id="ARBA00022692"/>
    </source>
</evidence>
<keyword evidence="6 9" id="KW-1133">Transmembrane helix</keyword>
<keyword evidence="11" id="KW-1185">Reference proteome</keyword>
<evidence type="ECO:0000313" key="10">
    <source>
        <dbReference type="EMBL" id="KLT43419.1"/>
    </source>
</evidence>
<dbReference type="PANTHER" id="PTHR12174">
    <property type="entry name" value="SIGNAL PEPTIDE PEPTIDASE"/>
    <property type="match status" value="1"/>
</dbReference>
<evidence type="ECO:0000256" key="5">
    <source>
        <dbReference type="ARBA" id="ARBA00022824"/>
    </source>
</evidence>
<evidence type="ECO:0000256" key="2">
    <source>
        <dbReference type="ARBA" id="ARBA00006859"/>
    </source>
</evidence>
<dbReference type="SMART" id="SM00730">
    <property type="entry name" value="PSN"/>
    <property type="match status" value="1"/>
</dbReference>
<dbReference type="GO" id="GO:0098553">
    <property type="term" value="C:lumenal side of endoplasmic reticulum membrane"/>
    <property type="evidence" value="ECO:0007669"/>
    <property type="project" value="TreeGrafter"/>
</dbReference>
<evidence type="ECO:0000256" key="8">
    <source>
        <dbReference type="SAM" id="MobiDB-lite"/>
    </source>
</evidence>
<dbReference type="GO" id="GO:0006465">
    <property type="term" value="P:signal peptide processing"/>
    <property type="evidence" value="ECO:0007669"/>
    <property type="project" value="TreeGrafter"/>
</dbReference>
<keyword evidence="4" id="KW-0378">Hydrolase</keyword>
<evidence type="ECO:0000313" key="11">
    <source>
        <dbReference type="Proteomes" id="UP000053611"/>
    </source>
</evidence>
<keyword evidence="5" id="KW-0256">Endoplasmic reticulum</keyword>
<keyword evidence="3 9" id="KW-0812">Transmembrane</keyword>
<evidence type="ECO:0008006" key="12">
    <source>
        <dbReference type="Google" id="ProtNLM"/>
    </source>
</evidence>
<dbReference type="AlphaFoldDB" id="A0A0J1B6S9"/>
<feature type="transmembrane region" description="Helical" evidence="9">
    <location>
        <begin position="316"/>
        <end position="335"/>
    </location>
</feature>
<feature type="transmembrane region" description="Helical" evidence="9">
    <location>
        <begin position="242"/>
        <end position="266"/>
    </location>
</feature>
<dbReference type="Proteomes" id="UP000053611">
    <property type="component" value="Unassembled WGS sequence"/>
</dbReference>
<dbReference type="OrthoDB" id="29661at2759"/>
<dbReference type="Pfam" id="PF04258">
    <property type="entry name" value="Peptidase_A22B"/>
    <property type="match status" value="1"/>
</dbReference>
<feature type="transmembrane region" description="Helical" evidence="9">
    <location>
        <begin position="70"/>
        <end position="90"/>
    </location>
</feature>
<sequence length="432" mass="46134">MSEHLASFATLGAQALVPIFIGSFQSLRIPAPVRARKRAARRARVKLGDDEDDDILDENEGEMLTLADSVLFPILGSCALLGMWALITYVDRRILDLLLGCYFSFASVLAVQSTFDGVLNFLLRVIGAPGPTYHLRVSSGIKQIAHMPFRRASLIALPFAIGLPAAYIALGRPYLISNVLALCLASAALALLRLDGFPTAVLLLTLLLAYDVFWVFYTPVMVTVAKGIDAPMKLLAPKADKSFAMLGLGDVVIPGLLIALCLRFDLARHARLRPKEDVGPRSSFAKPYFSTAIASYICGLGATIAAMLHSGKAQPALLYLSPACIIGPLLTAAALGEVKECWTWRDEEEEEKDETIEAASEVAILARQEAKAKAAAAAATVDPDETSVSNGAAPDHSAPDSAAQDDSWMDGTGVAGAEGPRTRSKRKGGKRK</sequence>
<comment type="subcellular location">
    <subcellularLocation>
        <location evidence="1">Endoplasmic reticulum membrane</location>
        <topology evidence="1">Multi-pass membrane protein</topology>
    </subcellularLocation>
</comment>
<feature type="transmembrane region" description="Helical" evidence="9">
    <location>
        <begin position="287"/>
        <end position="310"/>
    </location>
</feature>
<evidence type="ECO:0000256" key="9">
    <source>
        <dbReference type="SAM" id="Phobius"/>
    </source>
</evidence>
<dbReference type="STRING" id="879819.A0A0J1B6S9"/>
<dbReference type="GO" id="GO:0098554">
    <property type="term" value="C:cytoplasmic side of endoplasmic reticulum membrane"/>
    <property type="evidence" value="ECO:0007669"/>
    <property type="project" value="TreeGrafter"/>
</dbReference>
<evidence type="ECO:0000256" key="7">
    <source>
        <dbReference type="ARBA" id="ARBA00023136"/>
    </source>
</evidence>
<dbReference type="EMBL" id="KQ087195">
    <property type="protein sequence ID" value="KLT43419.1"/>
    <property type="molecule type" value="Genomic_DNA"/>
</dbReference>
<evidence type="ECO:0000256" key="6">
    <source>
        <dbReference type="ARBA" id="ARBA00022989"/>
    </source>
</evidence>
<feature type="transmembrane region" description="Helical" evidence="9">
    <location>
        <begin position="149"/>
        <end position="169"/>
    </location>
</feature>
<dbReference type="RefSeq" id="XP_018279910.1">
    <property type="nucleotide sequence ID" value="XM_018420778.1"/>
</dbReference>
<reference evidence="10 11" key="1">
    <citation type="submission" date="2015-03" db="EMBL/GenBank/DDBJ databases">
        <title>Genomics and transcriptomics of the oil-accumulating basidiomycete yeast T. oleaginosus allow insights into substrate utilization and the diverse evolutionary trajectories of mating systems in fungi.</title>
        <authorList>
            <consortium name="DOE Joint Genome Institute"/>
            <person name="Kourist R."/>
            <person name="Kracht O."/>
            <person name="Bracharz F."/>
            <person name="Lipzen A."/>
            <person name="Nolan M."/>
            <person name="Ohm R."/>
            <person name="Grigoriev I."/>
            <person name="Sun S."/>
            <person name="Heitman J."/>
            <person name="Bruck T."/>
            <person name="Nowrousian M."/>
        </authorList>
    </citation>
    <scope>NUCLEOTIDE SEQUENCE [LARGE SCALE GENOMIC DNA]</scope>
    <source>
        <strain evidence="10 11">IBC0246</strain>
    </source>
</reference>
<accession>A0A0J1B6S9</accession>
<dbReference type="PANTHER" id="PTHR12174:SF23">
    <property type="entry name" value="MINOR HISTOCOMPATIBILITY ANTIGEN H13"/>
    <property type="match status" value="1"/>
</dbReference>
<name>A0A0J1B6S9_9TREE</name>
<feature type="transmembrane region" description="Helical" evidence="9">
    <location>
        <begin position="201"/>
        <end position="222"/>
    </location>
</feature>
<dbReference type="GeneID" id="28981381"/>
<proteinExistence type="inferred from homology"/>
<gene>
    <name evidence="10" type="ORF">CC85DRAFT_258655</name>
</gene>